<dbReference type="WBParaSite" id="nRc.2.0.1.t42202-RA">
    <property type="protein sequence ID" value="nRc.2.0.1.t42202-RA"/>
    <property type="gene ID" value="nRc.2.0.1.g42202"/>
</dbReference>
<proteinExistence type="predicted"/>
<protein>
    <submittedName>
        <fullName evidence="2">Uncharacterized protein</fullName>
    </submittedName>
</protein>
<dbReference type="AlphaFoldDB" id="A0A915KVM7"/>
<organism evidence="1 2">
    <name type="scientific">Romanomermis culicivorax</name>
    <name type="common">Nematode worm</name>
    <dbReference type="NCBI Taxonomy" id="13658"/>
    <lineage>
        <taxon>Eukaryota</taxon>
        <taxon>Metazoa</taxon>
        <taxon>Ecdysozoa</taxon>
        <taxon>Nematoda</taxon>
        <taxon>Enoplea</taxon>
        <taxon>Dorylaimia</taxon>
        <taxon>Mermithida</taxon>
        <taxon>Mermithoidea</taxon>
        <taxon>Mermithidae</taxon>
        <taxon>Romanomermis</taxon>
    </lineage>
</organism>
<dbReference type="Proteomes" id="UP000887565">
    <property type="component" value="Unplaced"/>
</dbReference>
<accession>A0A915KVM7</accession>
<sequence>MARLKAHIVRLRAQQMVPPLRNRIPSRTPFAHIQNAGDHPSGAHLQMCSYHGRCTHNDASCRAQHPDSAGPSNAATTTAAVVSALASTSALPPPPLKYAIPVNVNPSTMLKMTGDVSVVTSYRPTEDSSSITNVMRAVWSMDLAKKYLHLP</sequence>
<evidence type="ECO:0000313" key="1">
    <source>
        <dbReference type="Proteomes" id="UP000887565"/>
    </source>
</evidence>
<keyword evidence="1" id="KW-1185">Reference proteome</keyword>
<reference evidence="2" key="1">
    <citation type="submission" date="2022-11" db="UniProtKB">
        <authorList>
            <consortium name="WormBaseParasite"/>
        </authorList>
    </citation>
    <scope>IDENTIFICATION</scope>
</reference>
<name>A0A915KVM7_ROMCU</name>
<evidence type="ECO:0000313" key="2">
    <source>
        <dbReference type="WBParaSite" id="nRc.2.0.1.t42202-RA"/>
    </source>
</evidence>